<dbReference type="Proteomes" id="UP000191500">
    <property type="component" value="Unassembled WGS sequence"/>
</dbReference>
<dbReference type="EMBL" id="MDDG01000005">
    <property type="protein sequence ID" value="OQE41001.1"/>
    <property type="molecule type" value="Genomic_DNA"/>
</dbReference>
<organism evidence="1 2">
    <name type="scientific">Penicillium coprophilum</name>
    <dbReference type="NCBI Taxonomy" id="36646"/>
    <lineage>
        <taxon>Eukaryota</taxon>
        <taxon>Fungi</taxon>
        <taxon>Dikarya</taxon>
        <taxon>Ascomycota</taxon>
        <taxon>Pezizomycotina</taxon>
        <taxon>Eurotiomycetes</taxon>
        <taxon>Eurotiomycetidae</taxon>
        <taxon>Eurotiales</taxon>
        <taxon>Aspergillaceae</taxon>
        <taxon>Penicillium</taxon>
    </lineage>
</organism>
<gene>
    <name evidence="1" type="ORF">PENCOP_c005G05969</name>
</gene>
<name>A0A1V6URF7_9EURO</name>
<protein>
    <submittedName>
        <fullName evidence="1">Uncharacterized protein</fullName>
    </submittedName>
</protein>
<sequence>MTSHTGTLPLGTAESFDINDMLSASVNLSQAFTNVPTTAISDTYSGPPNDQSVFNINQAIANKDDGDLVPSQATAEALEW</sequence>
<keyword evidence="2" id="KW-1185">Reference proteome</keyword>
<proteinExistence type="predicted"/>
<comment type="caution">
    <text evidence="1">The sequence shown here is derived from an EMBL/GenBank/DDBJ whole genome shotgun (WGS) entry which is preliminary data.</text>
</comment>
<dbReference type="AlphaFoldDB" id="A0A1V6URF7"/>
<reference evidence="2" key="1">
    <citation type="journal article" date="2017" name="Nat. Microbiol.">
        <title>Global analysis of biosynthetic gene clusters reveals vast potential of secondary metabolite production in Penicillium species.</title>
        <authorList>
            <person name="Nielsen J.C."/>
            <person name="Grijseels S."/>
            <person name="Prigent S."/>
            <person name="Ji B."/>
            <person name="Dainat J."/>
            <person name="Nielsen K.F."/>
            <person name="Frisvad J.C."/>
            <person name="Workman M."/>
            <person name="Nielsen J."/>
        </authorList>
    </citation>
    <scope>NUCLEOTIDE SEQUENCE [LARGE SCALE GENOMIC DNA]</scope>
    <source>
        <strain evidence="2">IBT 31321</strain>
    </source>
</reference>
<accession>A0A1V6URF7</accession>
<evidence type="ECO:0000313" key="2">
    <source>
        <dbReference type="Proteomes" id="UP000191500"/>
    </source>
</evidence>
<evidence type="ECO:0000313" key="1">
    <source>
        <dbReference type="EMBL" id="OQE41001.1"/>
    </source>
</evidence>